<name>A0AAV7KJ95_9METZ</name>
<evidence type="ECO:0000256" key="3">
    <source>
        <dbReference type="PIRNR" id="PIRNR007949"/>
    </source>
</evidence>
<keyword evidence="3" id="KW-0458">Lysosome</keyword>
<dbReference type="GO" id="GO:0033263">
    <property type="term" value="C:CORVET complex"/>
    <property type="evidence" value="ECO:0007669"/>
    <property type="project" value="UniProtKB-UniRule"/>
</dbReference>
<dbReference type="Pfam" id="PF04841">
    <property type="entry name" value="Vps16_N"/>
    <property type="match status" value="1"/>
</dbReference>
<dbReference type="GO" id="GO:0031902">
    <property type="term" value="C:late endosome membrane"/>
    <property type="evidence" value="ECO:0007669"/>
    <property type="project" value="UniProtKB-SubCell"/>
</dbReference>
<evidence type="ECO:0000259" key="5">
    <source>
        <dbReference type="Pfam" id="PF04841"/>
    </source>
</evidence>
<proteinExistence type="inferred from homology"/>
<comment type="caution">
    <text evidence="6">The sequence shown here is derived from an EMBL/GenBank/DDBJ whole genome shotgun (WGS) entry which is preliminary data.</text>
</comment>
<accession>A0AAV7KJ95</accession>
<dbReference type="GO" id="GO:0006886">
    <property type="term" value="P:intracellular protein transport"/>
    <property type="evidence" value="ECO:0007669"/>
    <property type="project" value="InterPro"/>
</dbReference>
<gene>
    <name evidence="6" type="ORF">LOD99_13770</name>
</gene>
<feature type="domain" description="Vps16 N-terminal" evidence="5">
    <location>
        <begin position="9"/>
        <end position="428"/>
    </location>
</feature>
<dbReference type="Gene3D" id="1.10.150.780">
    <property type="entry name" value="Vps16, C-terminal region"/>
    <property type="match status" value="1"/>
</dbReference>
<organism evidence="6 7">
    <name type="scientific">Oopsacas minuta</name>
    <dbReference type="NCBI Taxonomy" id="111878"/>
    <lineage>
        <taxon>Eukaryota</taxon>
        <taxon>Metazoa</taxon>
        <taxon>Porifera</taxon>
        <taxon>Hexactinellida</taxon>
        <taxon>Hexasterophora</taxon>
        <taxon>Lyssacinosida</taxon>
        <taxon>Leucopsacidae</taxon>
        <taxon>Oopsacas</taxon>
    </lineage>
</organism>
<dbReference type="AlphaFoldDB" id="A0AAV7KJ95"/>
<dbReference type="PANTHER" id="PTHR12811">
    <property type="entry name" value="VACUOLAR PROTEIN SORTING VPS16"/>
    <property type="match status" value="1"/>
</dbReference>
<keyword evidence="3" id="KW-0813">Transport</keyword>
<dbReference type="GO" id="GO:0030897">
    <property type="term" value="C:HOPS complex"/>
    <property type="evidence" value="ECO:0007669"/>
    <property type="project" value="UniProtKB-UniRule"/>
</dbReference>
<dbReference type="InterPro" id="IPR006925">
    <property type="entry name" value="Vps16_C"/>
</dbReference>
<dbReference type="Proteomes" id="UP001165289">
    <property type="component" value="Unassembled WGS sequence"/>
</dbReference>
<dbReference type="GO" id="GO:0042144">
    <property type="term" value="P:vacuole fusion, non-autophagic"/>
    <property type="evidence" value="ECO:0007669"/>
    <property type="project" value="TreeGrafter"/>
</dbReference>
<evidence type="ECO:0000256" key="2">
    <source>
        <dbReference type="ARBA" id="ARBA00017947"/>
    </source>
</evidence>
<evidence type="ECO:0000259" key="4">
    <source>
        <dbReference type="Pfam" id="PF04840"/>
    </source>
</evidence>
<dbReference type="Pfam" id="PF04840">
    <property type="entry name" value="Vps16_C"/>
    <property type="match status" value="1"/>
</dbReference>
<dbReference type="InterPro" id="IPR038132">
    <property type="entry name" value="Vps16_C_sf"/>
</dbReference>
<feature type="domain" description="Vps16 C-terminal" evidence="4">
    <location>
        <begin position="538"/>
        <end position="841"/>
    </location>
</feature>
<keyword evidence="3" id="KW-0967">Endosome</keyword>
<dbReference type="GO" id="GO:0003779">
    <property type="term" value="F:actin binding"/>
    <property type="evidence" value="ECO:0007669"/>
    <property type="project" value="TreeGrafter"/>
</dbReference>
<comment type="function">
    <text evidence="3">Plays a role in vesicle-mediated protein trafficking to lysosomal compartments including the endocytic membrane transport and autophagic pathways. Believed to act as a core component of the putative HOPS and CORVET endosomal tethering complexes.</text>
</comment>
<sequence length="860" mass="97615">MSGVQSRVTENWHQLGNLYLRKFDFYEMAWMDMFDMDKSMVVPAPFGGYIAVVVDPNRLSESDRELGTVTQDKIHLYRPTGTPTALVKWDGGTVAGMGWTQNEELMVVSETGMMKKFDLFGRSKIQPQNILPQGQGRIQEVQFFQNRYGTGVACLTTTILFCYCTNINEPRMKSASLAALPETTRRLDCWLPVEILDTVAILASFNGRLYSLTVDTSEEIIVKTSCPNEPRWERMALSIKTESTSQKLALFNSQQGWLWMGDISAPHRQVDLEVSLSKTKRDSPPSQICWLAADAVAMSWEHTLLVHSRRGEDWVKYTLYGAVVLLPEVDGIRILHPDRHEFLQRVSTVSVQVFQTGSIAPGGILNDALKLYSEKEGHKADEYIRLIKEKSETEDAIKQCISAGTLEIDPEVQKSLFLSAAFGKSFLGGETISDDLIKQFMSSCKQLRVLNNLKTAEVSLPLTYVQLNTLGLPELILRLIRRKMFFLAHHIASYLEIPAGLGTHQVLLEWASLKLQQQEPDEVIAQQILSKFRDTPGISYSYIAEKARSVGRPDLATLLLEEEASASEQIPLLLDMGRDEIGLDKAISSGDPDLVYSVIFRLQKKMTRGDFLLAIRNRPVARNLYLDFCKKQERTTLYNLFQQDDMFLESGMMRVEETLDHEIQEERKKLLVKARSDFQSGGCALSISLSEDYIRLYEKQRELEESLGNRFNMTGLSVTDTLEKCFIHHRAKEAEYIRKEFRISDNQFYWTKIKTLAALHDWAELDKLARSKKPVIGYEPFVEVCLKNGSLGEAMKYCQKIPLDSRAHAYIKCGAYREAADVAFQCKEIGILETILQKCGNDRALTEIVRQQCEALAQKV</sequence>
<keyword evidence="3" id="KW-0653">Protein transport</keyword>
<keyword evidence="7" id="KW-1185">Reference proteome</keyword>
<evidence type="ECO:0000313" key="6">
    <source>
        <dbReference type="EMBL" id="KAI6661048.1"/>
    </source>
</evidence>
<keyword evidence="3" id="KW-0472">Membrane</keyword>
<evidence type="ECO:0000313" key="7">
    <source>
        <dbReference type="Proteomes" id="UP001165289"/>
    </source>
</evidence>
<comment type="subcellular location">
    <subcellularLocation>
        <location evidence="3">Late endosome membrane</location>
        <topology evidence="3">Peripheral membrane protein</topology>
        <orientation evidence="3">Cytoplasmic side</orientation>
    </subcellularLocation>
    <subcellularLocation>
        <location evidence="3">Lysosome membrane</location>
        <topology evidence="3">Peripheral membrane protein</topology>
        <orientation evidence="3">Cytoplasmic side</orientation>
    </subcellularLocation>
    <text evidence="3">Cytoplasmic, peripheral membrane protein associated with late endosomes/lysosomes.</text>
</comment>
<dbReference type="PIRSF" id="PIRSF007949">
    <property type="entry name" value="VPS16"/>
    <property type="match status" value="1"/>
</dbReference>
<comment type="similarity">
    <text evidence="1 3">Belongs to the VPS16 family.</text>
</comment>
<dbReference type="GO" id="GO:0016197">
    <property type="term" value="P:endosomal transport"/>
    <property type="evidence" value="ECO:0007669"/>
    <property type="project" value="TreeGrafter"/>
</dbReference>
<evidence type="ECO:0000256" key="1">
    <source>
        <dbReference type="ARBA" id="ARBA00009250"/>
    </source>
</evidence>
<dbReference type="EMBL" id="JAKMXF010000022">
    <property type="protein sequence ID" value="KAI6661048.1"/>
    <property type="molecule type" value="Genomic_DNA"/>
</dbReference>
<reference evidence="6 7" key="1">
    <citation type="journal article" date="2023" name="BMC Biol.">
        <title>The compact genome of the sponge Oopsacas minuta (Hexactinellida) is lacking key metazoan core genes.</title>
        <authorList>
            <person name="Santini S."/>
            <person name="Schenkelaars Q."/>
            <person name="Jourda C."/>
            <person name="Duchesne M."/>
            <person name="Belahbib H."/>
            <person name="Rocher C."/>
            <person name="Selva M."/>
            <person name="Riesgo A."/>
            <person name="Vervoort M."/>
            <person name="Leys S.P."/>
            <person name="Kodjabachian L."/>
            <person name="Le Bivic A."/>
            <person name="Borchiellini C."/>
            <person name="Claverie J.M."/>
            <person name="Renard E."/>
        </authorList>
    </citation>
    <scope>NUCLEOTIDE SEQUENCE [LARGE SCALE GENOMIC DNA]</scope>
    <source>
        <strain evidence="6">SPO-2</strain>
    </source>
</reference>
<dbReference type="InterPro" id="IPR006926">
    <property type="entry name" value="Vps16_N"/>
</dbReference>
<dbReference type="InterPro" id="IPR016534">
    <property type="entry name" value="VPS16"/>
</dbReference>
<protein>
    <recommendedName>
        <fullName evidence="2 3">Vacuolar protein sorting-associated protein 16 homolog</fullName>
    </recommendedName>
</protein>
<dbReference type="GO" id="GO:0005765">
    <property type="term" value="C:lysosomal membrane"/>
    <property type="evidence" value="ECO:0007669"/>
    <property type="project" value="UniProtKB-SubCell"/>
</dbReference>
<dbReference type="PANTHER" id="PTHR12811:SF0">
    <property type="entry name" value="VACUOLAR PROTEIN SORTING-ASSOCIATED PROTEIN 16 HOMOLOG"/>
    <property type="match status" value="1"/>
</dbReference>